<organism evidence="1 2">
    <name type="scientific">Neophaeococcomyces mojaviensis</name>
    <dbReference type="NCBI Taxonomy" id="3383035"/>
    <lineage>
        <taxon>Eukaryota</taxon>
        <taxon>Fungi</taxon>
        <taxon>Dikarya</taxon>
        <taxon>Ascomycota</taxon>
        <taxon>Pezizomycotina</taxon>
        <taxon>Eurotiomycetes</taxon>
        <taxon>Chaetothyriomycetidae</taxon>
        <taxon>Chaetothyriales</taxon>
        <taxon>Chaetothyriales incertae sedis</taxon>
        <taxon>Neophaeococcomyces</taxon>
    </lineage>
</organism>
<name>A0ACC2ZYC3_9EURO</name>
<keyword evidence="2" id="KW-1185">Reference proteome</keyword>
<evidence type="ECO:0000313" key="2">
    <source>
        <dbReference type="Proteomes" id="UP001172386"/>
    </source>
</evidence>
<dbReference type="EMBL" id="JAPDRQ010000186">
    <property type="protein sequence ID" value="KAJ9652702.1"/>
    <property type="molecule type" value="Genomic_DNA"/>
</dbReference>
<comment type="caution">
    <text evidence="1">The sequence shown here is derived from an EMBL/GenBank/DDBJ whole genome shotgun (WGS) entry which is preliminary data.</text>
</comment>
<dbReference type="Proteomes" id="UP001172386">
    <property type="component" value="Unassembled WGS sequence"/>
</dbReference>
<evidence type="ECO:0000313" key="1">
    <source>
        <dbReference type="EMBL" id="KAJ9652702.1"/>
    </source>
</evidence>
<protein>
    <submittedName>
        <fullName evidence="1">Uncharacterized protein</fullName>
    </submittedName>
</protein>
<sequence>MPRRSPIVVKERSPLPQRHTPIASSGPDNPISNPPRQPIQSVYPVPGEVPILPQPTYSQTILQAPTLATDPSVLPQQNIAAGSSSSQSRRQSASSMRNASMTFENLPPTSTPTGRISKAKKGKRVHACEYPGCGKVFTRAEHRRRHELNHNPEAMYPCPQPGCGKSFHRVDLLQRHQERHEIDASSSLPQSTSRHSNVFASPPSVLPSNTIASPSQPSETAPRTSSGALSIGSLVHPPPSHTSQYGATDPSLGLGFSFMPANPTTYDETYIYGSDGSHSPASDNYARYHRQSISSASSVAAFDPQVSPMMTTSMPGQWMPATAPPIVLPSTMFEEGSTPYMSSSAVTSLPVPLHELDGHEYAAIQRELSTVPGLIFESNGSTIRWDCLDHYWQYFHPSFPIVHKPTFLPAKPSPLLASAVLAIGSCYDTRPDAKLYSLALQESATKLLRRRTNISARSRIADLQTVLLLEILSKYCARQISAQTSSRFRALFASLHQSRQWLSTSPLAVYKAQSNQEMSMEELKRAHKFWVEHETRRRIFHACSVLDAQQVALFEQRPTIVSHSNIQVHDAKGSVDLPCDEGLWEASTIEEWSAKAADCVYQDLNEARANYQSSSVSDYSFFQHQIINANASAAQRCSEEIESPPRAVGAPVSKTRFNYHVFQMAKHIPIRNLLIVAGESWLLGRKIEQETEYNQAKHIIREWVNQATGSNPRKQVANILQAHWHALKVLRMVVDPNQGLQTFRSTNMLHEDWSIYVAALVCWAHGYGRAVKPPTPAPVVSTPRTVSPVNSRKRKNSEVDTQPRKRAMAIPTSMTTMPAPSVAAHTTQAVFIPPATVYADVTFSAYAAPIDAYAGPWIGNPYYNTATTTGYASQNEPSATATDASTYNSSVTTAPSTPPSVQHYPIQATARRKASLAVSATSSTNTTAAEAMAESRAYLALTNVPSQQSLAKLDLSVLGRTKGLLEGIRIIKFGEKCVVGGLMNDAESVLKRLAEGRCTDMF</sequence>
<proteinExistence type="predicted"/>
<gene>
    <name evidence="1" type="ORF">H2198_008069</name>
</gene>
<reference evidence="1" key="1">
    <citation type="submission" date="2022-10" db="EMBL/GenBank/DDBJ databases">
        <title>Culturing micro-colonial fungi from biological soil crusts in the Mojave desert and describing Neophaeococcomyces mojavensis, and introducing the new genera and species Taxawa tesnikishii.</title>
        <authorList>
            <person name="Kurbessoian T."/>
            <person name="Stajich J.E."/>
        </authorList>
    </citation>
    <scope>NUCLEOTIDE SEQUENCE</scope>
    <source>
        <strain evidence="1">JES_112</strain>
    </source>
</reference>
<accession>A0ACC2ZYC3</accession>